<proteinExistence type="predicted"/>
<dbReference type="InterPro" id="IPR038765">
    <property type="entry name" value="Papain-like_cys_pep_sf"/>
</dbReference>
<dbReference type="Gene3D" id="3.90.1720.10">
    <property type="entry name" value="endopeptidase domain like (from Nostoc punctiforme)"/>
    <property type="match status" value="1"/>
</dbReference>
<evidence type="ECO:0000313" key="3">
    <source>
        <dbReference type="EMBL" id="SOE50020.1"/>
    </source>
</evidence>
<organism evidence="3 4">
    <name type="scientific">Salinibacterium xinjiangense</name>
    <dbReference type="NCBI Taxonomy" id="386302"/>
    <lineage>
        <taxon>Bacteria</taxon>
        <taxon>Bacillati</taxon>
        <taxon>Actinomycetota</taxon>
        <taxon>Actinomycetes</taxon>
        <taxon>Micrococcales</taxon>
        <taxon>Microbacteriaceae</taxon>
        <taxon>Salinibacterium</taxon>
    </lineage>
</organism>
<name>A0A2C8YI24_9MICO</name>
<dbReference type="AlphaFoldDB" id="A0A2C8YI24"/>
<keyword evidence="1" id="KW-0732">Signal</keyword>
<feature type="chain" id="PRO_5039693901" evidence="1">
    <location>
        <begin position="18"/>
        <end position="224"/>
    </location>
</feature>
<gene>
    <name evidence="3" type="ORF">SAMN06296378_0344</name>
</gene>
<feature type="domain" description="Peptidase C51" evidence="2">
    <location>
        <begin position="93"/>
        <end position="221"/>
    </location>
</feature>
<dbReference type="Pfam" id="PF05257">
    <property type="entry name" value="CHAP"/>
    <property type="match status" value="1"/>
</dbReference>
<dbReference type="SUPFAM" id="SSF54001">
    <property type="entry name" value="Cysteine proteinases"/>
    <property type="match status" value="1"/>
</dbReference>
<sequence>MLAVGGMFGVMGLPAYAMNPTDASTSADASSLPAQSVVSSASTAAAASARDGFTATTPEELEAQKLATEQAATAAASAAARITSYVYSDPGPRQAGDDYPFGGMGTGLSVLGYYMGECTDFVAWRLNRDAGSTGAPFAWAWGNLTPGGGNASSWTSAWNNHGWPVSGVPVAGAVAVTEYMHVAYVKEVLGDGSVLIEEYNYGNYHQYGSRVIPAGSATYLYPPG</sequence>
<accession>A0A2C8YI24</accession>
<dbReference type="PROSITE" id="PS50911">
    <property type="entry name" value="CHAP"/>
    <property type="match status" value="1"/>
</dbReference>
<evidence type="ECO:0000259" key="2">
    <source>
        <dbReference type="PROSITE" id="PS50911"/>
    </source>
</evidence>
<keyword evidence="4" id="KW-1185">Reference proteome</keyword>
<dbReference type="EMBL" id="OCST01000001">
    <property type="protein sequence ID" value="SOE50020.1"/>
    <property type="molecule type" value="Genomic_DNA"/>
</dbReference>
<feature type="signal peptide" evidence="1">
    <location>
        <begin position="1"/>
        <end position="17"/>
    </location>
</feature>
<protein>
    <submittedName>
        <fullName evidence="3">CHAP domain-containing protein</fullName>
    </submittedName>
</protein>
<reference evidence="3 4" key="1">
    <citation type="submission" date="2017-09" db="EMBL/GenBank/DDBJ databases">
        <authorList>
            <person name="Ehlers B."/>
            <person name="Leendertz F.H."/>
        </authorList>
    </citation>
    <scope>NUCLEOTIDE SEQUENCE [LARGE SCALE GENOMIC DNA]</scope>
    <source>
        <strain evidence="3 4">CGMCC 1.05381</strain>
    </source>
</reference>
<dbReference type="Proteomes" id="UP000219440">
    <property type="component" value="Unassembled WGS sequence"/>
</dbReference>
<dbReference type="InterPro" id="IPR007921">
    <property type="entry name" value="CHAP_dom"/>
</dbReference>
<evidence type="ECO:0000256" key="1">
    <source>
        <dbReference type="SAM" id="SignalP"/>
    </source>
</evidence>
<evidence type="ECO:0000313" key="4">
    <source>
        <dbReference type="Proteomes" id="UP000219440"/>
    </source>
</evidence>